<evidence type="ECO:0000256" key="5">
    <source>
        <dbReference type="PROSITE-ProRule" id="PRU00169"/>
    </source>
</evidence>
<dbReference type="CDD" id="cd17541">
    <property type="entry name" value="REC_CheB-like"/>
    <property type="match status" value="1"/>
</dbReference>
<keyword evidence="3 4" id="KW-0145">Chemotaxis</keyword>
<dbReference type="PROSITE" id="PS50122">
    <property type="entry name" value="CHEB"/>
    <property type="match status" value="1"/>
</dbReference>
<evidence type="ECO:0000259" key="6">
    <source>
        <dbReference type="PROSITE" id="PS50110"/>
    </source>
</evidence>
<dbReference type="PANTHER" id="PTHR42872:SF3">
    <property type="entry name" value="PROTEIN-GLUTAMATE METHYLESTERASE_PROTEIN-GLUTAMINE GLUTAMINASE 1"/>
    <property type="match status" value="1"/>
</dbReference>
<feature type="active site" evidence="3 4">
    <location>
        <position position="180"/>
    </location>
</feature>
<keyword evidence="1 3" id="KW-0378">Hydrolase</keyword>
<comment type="PTM">
    <text evidence="3">Phosphorylated by CheA. Phosphorylation of the N-terminal regulatory domain activates the methylesterase activity.</text>
</comment>
<protein>
    <recommendedName>
        <fullName evidence="3">Protein-glutamate methylesterase/protein-glutamine glutaminase</fullName>
        <ecNumber evidence="3">3.1.1.61</ecNumber>
        <ecNumber evidence="3">3.5.1.44</ecNumber>
    </recommendedName>
</protein>
<dbReference type="SUPFAM" id="SSF52172">
    <property type="entry name" value="CheY-like"/>
    <property type="match status" value="1"/>
</dbReference>
<dbReference type="EC" id="3.1.1.61" evidence="3"/>
<dbReference type="HAMAP" id="MF_00099">
    <property type="entry name" value="CheB_chemtxs"/>
    <property type="match status" value="1"/>
</dbReference>
<dbReference type="CDD" id="cd16432">
    <property type="entry name" value="CheB_Rec"/>
    <property type="match status" value="1"/>
</dbReference>
<dbReference type="InterPro" id="IPR035909">
    <property type="entry name" value="CheB_C"/>
</dbReference>
<feature type="modified residue" description="4-aspartylphosphate" evidence="3 5">
    <location>
        <position position="54"/>
    </location>
</feature>
<evidence type="ECO:0000256" key="1">
    <source>
        <dbReference type="ARBA" id="ARBA00022801"/>
    </source>
</evidence>
<gene>
    <name evidence="3" type="primary">cheB</name>
    <name evidence="8" type="ORF">M6B22_03595</name>
</gene>
<evidence type="ECO:0000256" key="2">
    <source>
        <dbReference type="ARBA" id="ARBA00048267"/>
    </source>
</evidence>
<accession>A0ABY7K3J6</accession>
<dbReference type="EC" id="3.5.1.44" evidence="3"/>
<feature type="domain" description="CheB-type methylesterase" evidence="7">
    <location>
        <begin position="168"/>
        <end position="354"/>
    </location>
</feature>
<dbReference type="PANTHER" id="PTHR42872">
    <property type="entry name" value="PROTEIN-GLUTAMATE METHYLESTERASE/PROTEIN-GLUTAMINE GLUTAMINASE"/>
    <property type="match status" value="1"/>
</dbReference>
<comment type="similarity">
    <text evidence="3">Belongs to the CheB family.</text>
</comment>
<evidence type="ECO:0000256" key="4">
    <source>
        <dbReference type="PROSITE-ProRule" id="PRU00050"/>
    </source>
</evidence>
<dbReference type="SMART" id="SM00448">
    <property type="entry name" value="REC"/>
    <property type="match status" value="1"/>
</dbReference>
<evidence type="ECO:0000313" key="9">
    <source>
        <dbReference type="Proteomes" id="UP001164693"/>
    </source>
</evidence>
<keyword evidence="9" id="KW-1185">Reference proteome</keyword>
<comment type="subcellular location">
    <subcellularLocation>
        <location evidence="3">Cytoplasm</location>
    </subcellularLocation>
</comment>
<dbReference type="Gene3D" id="3.40.50.180">
    <property type="entry name" value="Methylesterase CheB, C-terminal domain"/>
    <property type="match status" value="1"/>
</dbReference>
<dbReference type="InterPro" id="IPR011006">
    <property type="entry name" value="CheY-like_superfamily"/>
</dbReference>
<feature type="active site" evidence="3 4">
    <location>
        <position position="207"/>
    </location>
</feature>
<dbReference type="Gene3D" id="3.40.50.2300">
    <property type="match status" value="1"/>
</dbReference>
<organism evidence="8 9">
    <name type="scientific">Jatrophihabitans cynanchi</name>
    <dbReference type="NCBI Taxonomy" id="2944128"/>
    <lineage>
        <taxon>Bacteria</taxon>
        <taxon>Bacillati</taxon>
        <taxon>Actinomycetota</taxon>
        <taxon>Actinomycetes</taxon>
        <taxon>Jatrophihabitantales</taxon>
        <taxon>Jatrophihabitantaceae</taxon>
        <taxon>Jatrophihabitans</taxon>
    </lineage>
</organism>
<dbReference type="SUPFAM" id="SSF52738">
    <property type="entry name" value="Methylesterase CheB, C-terminal domain"/>
    <property type="match status" value="1"/>
</dbReference>
<comment type="catalytic activity">
    <reaction evidence="3">
        <text>L-glutaminyl-[protein] + H2O = L-glutamyl-[protein] + NH4(+)</text>
        <dbReference type="Rhea" id="RHEA:16441"/>
        <dbReference type="Rhea" id="RHEA-COMP:10207"/>
        <dbReference type="Rhea" id="RHEA-COMP:10208"/>
        <dbReference type="ChEBI" id="CHEBI:15377"/>
        <dbReference type="ChEBI" id="CHEBI:28938"/>
        <dbReference type="ChEBI" id="CHEBI:29973"/>
        <dbReference type="ChEBI" id="CHEBI:30011"/>
        <dbReference type="EC" id="3.5.1.44"/>
    </reaction>
</comment>
<dbReference type="Proteomes" id="UP001164693">
    <property type="component" value="Chromosome"/>
</dbReference>
<dbReference type="PROSITE" id="PS50110">
    <property type="entry name" value="RESPONSE_REGULATORY"/>
    <property type="match status" value="1"/>
</dbReference>
<proteinExistence type="inferred from homology"/>
<comment type="catalytic activity">
    <reaction evidence="2 3">
        <text>[protein]-L-glutamate 5-O-methyl ester + H2O = L-glutamyl-[protein] + methanol + H(+)</text>
        <dbReference type="Rhea" id="RHEA:23236"/>
        <dbReference type="Rhea" id="RHEA-COMP:10208"/>
        <dbReference type="Rhea" id="RHEA-COMP:10311"/>
        <dbReference type="ChEBI" id="CHEBI:15377"/>
        <dbReference type="ChEBI" id="CHEBI:15378"/>
        <dbReference type="ChEBI" id="CHEBI:17790"/>
        <dbReference type="ChEBI" id="CHEBI:29973"/>
        <dbReference type="ChEBI" id="CHEBI:82795"/>
        <dbReference type="EC" id="3.1.1.61"/>
    </reaction>
</comment>
<dbReference type="Pfam" id="PF00072">
    <property type="entry name" value="Response_reg"/>
    <property type="match status" value="1"/>
</dbReference>
<keyword evidence="3 5" id="KW-0597">Phosphoprotein</keyword>
<dbReference type="InterPro" id="IPR008248">
    <property type="entry name" value="CheB-like"/>
</dbReference>
<dbReference type="InterPro" id="IPR000673">
    <property type="entry name" value="Sig_transdc_resp-reg_Me-estase"/>
</dbReference>
<dbReference type="NCBIfam" id="NF001965">
    <property type="entry name" value="PRK00742.1"/>
    <property type="match status" value="1"/>
</dbReference>
<dbReference type="Pfam" id="PF01339">
    <property type="entry name" value="CheB_methylest"/>
    <property type="match status" value="1"/>
</dbReference>
<comment type="domain">
    <text evidence="3">Contains a C-terminal catalytic domain, and an N-terminal region which modulates catalytic activity.</text>
</comment>
<keyword evidence="3" id="KW-0963">Cytoplasm</keyword>
<dbReference type="InterPro" id="IPR001789">
    <property type="entry name" value="Sig_transdc_resp-reg_receiver"/>
</dbReference>
<reference evidence="8" key="1">
    <citation type="submission" date="2022-05" db="EMBL/GenBank/DDBJ databases">
        <title>Jatrophihabitans sp. SB3-54 whole genome sequence.</title>
        <authorList>
            <person name="Suh M.K."/>
            <person name="Eom M.K."/>
            <person name="Kim J.S."/>
            <person name="Kim H.S."/>
            <person name="Do H.E."/>
            <person name="Shin Y.K."/>
            <person name="Lee J.-S."/>
        </authorList>
    </citation>
    <scope>NUCLEOTIDE SEQUENCE</scope>
    <source>
        <strain evidence="8">SB3-54</strain>
    </source>
</reference>
<name>A0ABY7K3J6_9ACTN</name>
<evidence type="ECO:0000256" key="3">
    <source>
        <dbReference type="HAMAP-Rule" id="MF_00099"/>
    </source>
</evidence>
<comment type="function">
    <text evidence="3">Involved in chemotaxis. Part of a chemotaxis signal transduction system that modulates chemotaxis in response to various stimuli. Catalyzes the demethylation of specific methylglutamate residues introduced into the chemoreceptors (methyl-accepting chemotaxis proteins or MCP) by CheR. Also mediates the irreversible deamidation of specific glutamine residues to glutamic acid.</text>
</comment>
<evidence type="ECO:0000259" key="7">
    <source>
        <dbReference type="PROSITE" id="PS50122"/>
    </source>
</evidence>
<dbReference type="RefSeq" id="WP_269444405.1">
    <property type="nucleotide sequence ID" value="NZ_CP097463.1"/>
</dbReference>
<evidence type="ECO:0000313" key="8">
    <source>
        <dbReference type="EMBL" id="WAX57856.1"/>
    </source>
</evidence>
<sequence length="369" mass="38121">MISVLVVDDSALVRRLVTAVLDEADGIHVVGTAANGEIALRKVDELKPDLVTLDIEMPVLDGLAAMRELRRRHPRLPVIMFSTLTSSGAAATLEALAAGASDYVTKPTNGVSLTASLAEVRDQLVPRVRALATRAQRLPALRHAAAVGSLAGAASATKAYRAAGRTRPSGPLQVVAVGSSTGGPEALSRVLGSLSQRPPVPIVIVQHMPPVFTGMLAQRLDRLGPASVVEATDGQVLQPGVIYIAPGGRHLELVRRGALVQTQLHDKDPENFSRPSVDVLFRSVARVFPGNAIAVVLTGMGHDGRDGAALIGQSGSLVVAQDEPSSVVWGMPGAVTEAGLADTVLPLGGIASYLSGHFNGLGAPVGAAR</sequence>
<dbReference type="PIRSF" id="PIRSF000876">
    <property type="entry name" value="RR_chemtxs_CheB"/>
    <property type="match status" value="1"/>
</dbReference>
<feature type="active site" evidence="3 4">
    <location>
        <position position="303"/>
    </location>
</feature>
<feature type="domain" description="Response regulatory" evidence="6">
    <location>
        <begin position="3"/>
        <end position="121"/>
    </location>
</feature>
<dbReference type="EMBL" id="CP097463">
    <property type="protein sequence ID" value="WAX57856.1"/>
    <property type="molecule type" value="Genomic_DNA"/>
</dbReference>